<name>A0A839QDP9_9MICC</name>
<dbReference type="RefSeq" id="WP_183509391.1">
    <property type="nucleotide sequence ID" value="NZ_JACHVS010000001.1"/>
</dbReference>
<evidence type="ECO:0000313" key="3">
    <source>
        <dbReference type="Proteomes" id="UP000523000"/>
    </source>
</evidence>
<evidence type="ECO:0000256" key="1">
    <source>
        <dbReference type="SAM" id="MobiDB-lite"/>
    </source>
</evidence>
<keyword evidence="3" id="KW-1185">Reference proteome</keyword>
<dbReference type="InterPro" id="IPR029068">
    <property type="entry name" value="Glyas_Bleomycin-R_OHBP_Dase"/>
</dbReference>
<dbReference type="Proteomes" id="UP000523000">
    <property type="component" value="Unassembled WGS sequence"/>
</dbReference>
<dbReference type="Gene3D" id="3.10.180.10">
    <property type="entry name" value="2,3-Dihydroxybiphenyl 1,2-Dioxygenase, domain 1"/>
    <property type="match status" value="1"/>
</dbReference>
<dbReference type="PANTHER" id="PTHR33990">
    <property type="entry name" value="PROTEIN YJDN-RELATED"/>
    <property type="match status" value="1"/>
</dbReference>
<dbReference type="PANTHER" id="PTHR33990:SF1">
    <property type="entry name" value="PROTEIN YJDN"/>
    <property type="match status" value="1"/>
</dbReference>
<proteinExistence type="predicted"/>
<feature type="region of interest" description="Disordered" evidence="1">
    <location>
        <begin position="1"/>
        <end position="27"/>
    </location>
</feature>
<dbReference type="EMBL" id="JACHVS010000001">
    <property type="protein sequence ID" value="MBB2994030.1"/>
    <property type="molecule type" value="Genomic_DNA"/>
</dbReference>
<gene>
    <name evidence="2" type="ORF">E9229_000221</name>
</gene>
<reference evidence="2 3" key="1">
    <citation type="submission" date="2020-08" db="EMBL/GenBank/DDBJ databases">
        <title>Sequencing the genomes of 1000 actinobacteria strains.</title>
        <authorList>
            <person name="Klenk H.-P."/>
        </authorList>
    </citation>
    <scope>NUCLEOTIDE SEQUENCE [LARGE SCALE GENOMIC DNA]</scope>
    <source>
        <strain evidence="2 3">DSM 22826</strain>
    </source>
</reference>
<evidence type="ECO:0008006" key="4">
    <source>
        <dbReference type="Google" id="ProtNLM"/>
    </source>
</evidence>
<organism evidence="2 3">
    <name type="scientific">Paeniglutamicibacter cryotolerans</name>
    <dbReference type="NCBI Taxonomy" id="670079"/>
    <lineage>
        <taxon>Bacteria</taxon>
        <taxon>Bacillati</taxon>
        <taxon>Actinomycetota</taxon>
        <taxon>Actinomycetes</taxon>
        <taxon>Micrococcales</taxon>
        <taxon>Micrococcaceae</taxon>
        <taxon>Paeniglutamicibacter</taxon>
    </lineage>
</organism>
<protein>
    <recommendedName>
        <fullName evidence="4">PhnB-like domain-containing protein</fullName>
    </recommendedName>
</protein>
<dbReference type="AlphaFoldDB" id="A0A839QDP9"/>
<feature type="region of interest" description="Disordered" evidence="1">
    <location>
        <begin position="91"/>
        <end position="122"/>
    </location>
</feature>
<evidence type="ECO:0000313" key="2">
    <source>
        <dbReference type="EMBL" id="MBB2994030.1"/>
    </source>
</evidence>
<accession>A0A839QDP9</accession>
<dbReference type="SUPFAM" id="SSF54593">
    <property type="entry name" value="Glyoxalase/Bleomycin resistance protein/Dihydroxybiphenyl dioxygenase"/>
    <property type="match status" value="1"/>
</dbReference>
<feature type="compositionally biased region" description="Basic and acidic residues" evidence="1">
    <location>
        <begin position="91"/>
        <end position="106"/>
    </location>
</feature>
<comment type="caution">
    <text evidence="2">The sequence shown here is derived from an EMBL/GenBank/DDBJ whole genome shotgun (WGS) entry which is preliminary data.</text>
</comment>
<sequence>MMHGDLRAPNGMNLKAADTPASMERKGGTAISVTLSGDDKDEMTAYSENPSDGAQIGEQLAPAPWGDWFGMLSDKFGVDWMVDIAGPDTRDSRLRFLPDGASRESRPGAPGPRLSMPVPDGQQACARRWQAPGCPGPHGWICAPKHHRRVENRVMAK</sequence>